<dbReference type="OrthoDB" id="276276at2759"/>
<dbReference type="SUPFAM" id="SSF55811">
    <property type="entry name" value="Nudix"/>
    <property type="match status" value="1"/>
</dbReference>
<evidence type="ECO:0000313" key="3">
    <source>
        <dbReference type="Proteomes" id="UP000054166"/>
    </source>
</evidence>
<dbReference type="EMBL" id="KN833007">
    <property type="protein sequence ID" value="KIM79849.1"/>
    <property type="molecule type" value="Genomic_DNA"/>
</dbReference>
<accession>A0A0C3FJ97</accession>
<gene>
    <name evidence="2" type="ORF">PILCRDRAFT_10027</name>
</gene>
<organism evidence="2 3">
    <name type="scientific">Piloderma croceum (strain F 1598)</name>
    <dbReference type="NCBI Taxonomy" id="765440"/>
    <lineage>
        <taxon>Eukaryota</taxon>
        <taxon>Fungi</taxon>
        <taxon>Dikarya</taxon>
        <taxon>Basidiomycota</taxon>
        <taxon>Agaricomycotina</taxon>
        <taxon>Agaricomycetes</taxon>
        <taxon>Agaricomycetidae</taxon>
        <taxon>Atheliales</taxon>
        <taxon>Atheliaceae</taxon>
        <taxon>Piloderma</taxon>
    </lineage>
</organism>
<dbReference type="HOGENOM" id="CLU_900506_0_0_1"/>
<protein>
    <recommendedName>
        <fullName evidence="1">Nudix hydrolase domain-containing protein</fullName>
    </recommendedName>
</protein>
<feature type="domain" description="Nudix hydrolase" evidence="1">
    <location>
        <begin position="27"/>
        <end position="165"/>
    </location>
</feature>
<dbReference type="InterPro" id="IPR000086">
    <property type="entry name" value="NUDIX_hydrolase_dom"/>
</dbReference>
<dbReference type="Proteomes" id="UP000054166">
    <property type="component" value="Unassembled WGS sequence"/>
</dbReference>
<dbReference type="Gene3D" id="3.90.79.10">
    <property type="entry name" value="Nucleoside Triphosphate Pyrophosphohydrolase"/>
    <property type="match status" value="1"/>
</dbReference>
<dbReference type="InterPro" id="IPR015797">
    <property type="entry name" value="NUDIX_hydrolase-like_dom_sf"/>
</dbReference>
<proteinExistence type="predicted"/>
<name>A0A0C3FJ97_PILCF</name>
<dbReference type="PROSITE" id="PS51462">
    <property type="entry name" value="NUDIX"/>
    <property type="match status" value="1"/>
</dbReference>
<dbReference type="Pfam" id="PF00293">
    <property type="entry name" value="NUDIX"/>
    <property type="match status" value="1"/>
</dbReference>
<evidence type="ECO:0000259" key="1">
    <source>
        <dbReference type="PROSITE" id="PS51462"/>
    </source>
</evidence>
<sequence>MSPSFQVPSSLKHRHIPLPELCGQNEGKRITVGVAIVSQPPPGLPKKVLLLQAEEDVLPNMYELPGGNWEETDDTILDTVAREAREETGLVMSAVLSEFEEFEYTTKRGPARQLNFLVEVQQSQSEPIPALSPSEHQNYLWAGAADSLEELPMSGGMRTVVGNAFRAIGETPIPIQHRSTTVNSSRLLRHILDNRLRGDSVSSMNTLRTHISVGASFRYHFFVEPLWIRPSSPSSIPPDLLVLPPDEKRRLKEEEEGRLGVIEDVWLSTSPDEDKCFARDLEVLGSDIYVVGPSEINEFLAIKDTPTNN</sequence>
<dbReference type="InParanoid" id="A0A0C3FJ97"/>
<evidence type="ECO:0000313" key="2">
    <source>
        <dbReference type="EMBL" id="KIM79849.1"/>
    </source>
</evidence>
<reference evidence="2 3" key="1">
    <citation type="submission" date="2014-04" db="EMBL/GenBank/DDBJ databases">
        <authorList>
            <consortium name="DOE Joint Genome Institute"/>
            <person name="Kuo A."/>
            <person name="Tarkka M."/>
            <person name="Buscot F."/>
            <person name="Kohler A."/>
            <person name="Nagy L.G."/>
            <person name="Floudas D."/>
            <person name="Copeland A."/>
            <person name="Barry K.W."/>
            <person name="Cichocki N."/>
            <person name="Veneault-Fourrey C."/>
            <person name="LaButti K."/>
            <person name="Lindquist E.A."/>
            <person name="Lipzen A."/>
            <person name="Lundell T."/>
            <person name="Morin E."/>
            <person name="Murat C."/>
            <person name="Sun H."/>
            <person name="Tunlid A."/>
            <person name="Henrissat B."/>
            <person name="Grigoriev I.V."/>
            <person name="Hibbett D.S."/>
            <person name="Martin F."/>
            <person name="Nordberg H.P."/>
            <person name="Cantor M.N."/>
            <person name="Hua S.X."/>
        </authorList>
    </citation>
    <scope>NUCLEOTIDE SEQUENCE [LARGE SCALE GENOMIC DNA]</scope>
    <source>
        <strain evidence="2 3">F 1598</strain>
    </source>
</reference>
<dbReference type="PANTHER" id="PTHR43736:SF1">
    <property type="entry name" value="DIHYDRONEOPTERIN TRIPHOSPHATE DIPHOSPHATASE"/>
    <property type="match status" value="1"/>
</dbReference>
<dbReference type="CDD" id="cd02883">
    <property type="entry name" value="NUDIX_Hydrolase"/>
    <property type="match status" value="1"/>
</dbReference>
<keyword evidence="3" id="KW-1185">Reference proteome</keyword>
<dbReference type="PANTHER" id="PTHR43736">
    <property type="entry name" value="ADP-RIBOSE PYROPHOSPHATASE"/>
    <property type="match status" value="1"/>
</dbReference>
<reference evidence="3" key="2">
    <citation type="submission" date="2015-01" db="EMBL/GenBank/DDBJ databases">
        <title>Evolutionary Origins and Diversification of the Mycorrhizal Mutualists.</title>
        <authorList>
            <consortium name="DOE Joint Genome Institute"/>
            <consortium name="Mycorrhizal Genomics Consortium"/>
            <person name="Kohler A."/>
            <person name="Kuo A."/>
            <person name="Nagy L.G."/>
            <person name="Floudas D."/>
            <person name="Copeland A."/>
            <person name="Barry K.W."/>
            <person name="Cichocki N."/>
            <person name="Veneault-Fourrey C."/>
            <person name="LaButti K."/>
            <person name="Lindquist E.A."/>
            <person name="Lipzen A."/>
            <person name="Lundell T."/>
            <person name="Morin E."/>
            <person name="Murat C."/>
            <person name="Riley R."/>
            <person name="Ohm R."/>
            <person name="Sun H."/>
            <person name="Tunlid A."/>
            <person name="Henrissat B."/>
            <person name="Grigoriev I.V."/>
            <person name="Hibbett D.S."/>
            <person name="Martin F."/>
        </authorList>
    </citation>
    <scope>NUCLEOTIDE SEQUENCE [LARGE SCALE GENOMIC DNA]</scope>
    <source>
        <strain evidence="3">F 1598</strain>
    </source>
</reference>
<dbReference type="AlphaFoldDB" id="A0A0C3FJ97"/>